<name>A0A8H6TFT3_MYCCL</name>
<dbReference type="SUPFAM" id="SSF51182">
    <property type="entry name" value="RmlC-like cupins"/>
    <property type="match status" value="1"/>
</dbReference>
<dbReference type="AlphaFoldDB" id="A0A8H6TFT3"/>
<evidence type="ECO:0000313" key="3">
    <source>
        <dbReference type="Proteomes" id="UP000613580"/>
    </source>
</evidence>
<proteinExistence type="predicted"/>
<gene>
    <name evidence="2" type="ORF">HMN09_00407100</name>
</gene>
<protein>
    <submittedName>
        <fullName evidence="2">Cupin-2 domain-containing protein</fullName>
    </submittedName>
</protein>
<dbReference type="Pfam" id="PF07883">
    <property type="entry name" value="Cupin_2"/>
    <property type="match status" value="1"/>
</dbReference>
<evidence type="ECO:0000259" key="1">
    <source>
        <dbReference type="Pfam" id="PF07883"/>
    </source>
</evidence>
<dbReference type="OrthoDB" id="10263073at2759"/>
<dbReference type="Proteomes" id="UP000613580">
    <property type="component" value="Unassembled WGS sequence"/>
</dbReference>
<dbReference type="Gene3D" id="2.60.120.10">
    <property type="entry name" value="Jelly Rolls"/>
    <property type="match status" value="1"/>
</dbReference>
<sequence>MSSIFRAAAIRAAQVPRSHPMDSTRIRNATSLGDKVGLTKVGIHASRLEPNMVSTVEHYHDCDDEWFFILKGSGLLLGEGEGTAVNEGDFIGFPAGSKIPHAFKAGTDGMEYLTGGSRVPLDMSHYPGLKKARLVNRAEGTQTVYDDDVVAAK</sequence>
<dbReference type="InterPro" id="IPR013096">
    <property type="entry name" value="Cupin_2"/>
</dbReference>
<feature type="domain" description="Cupin type-2" evidence="1">
    <location>
        <begin position="47"/>
        <end position="108"/>
    </location>
</feature>
<organism evidence="2 3">
    <name type="scientific">Mycena chlorophos</name>
    <name type="common">Agaric fungus</name>
    <name type="synonym">Agaricus chlorophos</name>
    <dbReference type="NCBI Taxonomy" id="658473"/>
    <lineage>
        <taxon>Eukaryota</taxon>
        <taxon>Fungi</taxon>
        <taxon>Dikarya</taxon>
        <taxon>Basidiomycota</taxon>
        <taxon>Agaricomycotina</taxon>
        <taxon>Agaricomycetes</taxon>
        <taxon>Agaricomycetidae</taxon>
        <taxon>Agaricales</taxon>
        <taxon>Marasmiineae</taxon>
        <taxon>Mycenaceae</taxon>
        <taxon>Mycena</taxon>
    </lineage>
</organism>
<comment type="caution">
    <text evidence="2">The sequence shown here is derived from an EMBL/GenBank/DDBJ whole genome shotgun (WGS) entry which is preliminary data.</text>
</comment>
<reference evidence="2" key="1">
    <citation type="submission" date="2020-05" db="EMBL/GenBank/DDBJ databases">
        <title>Mycena genomes resolve the evolution of fungal bioluminescence.</title>
        <authorList>
            <person name="Tsai I.J."/>
        </authorList>
    </citation>
    <scope>NUCLEOTIDE SEQUENCE</scope>
    <source>
        <strain evidence="2">110903Hualien_Pintung</strain>
    </source>
</reference>
<evidence type="ECO:0000313" key="2">
    <source>
        <dbReference type="EMBL" id="KAF7316740.1"/>
    </source>
</evidence>
<dbReference type="InterPro" id="IPR011051">
    <property type="entry name" value="RmlC_Cupin_sf"/>
</dbReference>
<dbReference type="InterPro" id="IPR014710">
    <property type="entry name" value="RmlC-like_jellyroll"/>
</dbReference>
<keyword evidence="3" id="KW-1185">Reference proteome</keyword>
<accession>A0A8H6TFT3</accession>
<dbReference type="EMBL" id="JACAZE010000005">
    <property type="protein sequence ID" value="KAF7316740.1"/>
    <property type="molecule type" value="Genomic_DNA"/>
</dbReference>